<dbReference type="Pfam" id="PF02744">
    <property type="entry name" value="GalP_UDP_tr_C"/>
    <property type="match status" value="1"/>
</dbReference>
<feature type="binding site" evidence="13">
    <location>
        <begin position="361"/>
        <end position="362"/>
    </location>
    <ligand>
        <name>UDP-alpha-D-glucose</name>
        <dbReference type="ChEBI" id="CHEBI:58885"/>
        <note>ligand shared between dimeric partners</note>
    </ligand>
</feature>
<reference evidence="20" key="1">
    <citation type="journal article" date="2020" name="Fungal Divers.">
        <title>Resolving the Mortierellaceae phylogeny through synthesis of multi-gene phylogenetics and phylogenomics.</title>
        <authorList>
            <person name="Vandepol N."/>
            <person name="Liber J."/>
            <person name="Desiro A."/>
            <person name="Na H."/>
            <person name="Kennedy M."/>
            <person name="Barry K."/>
            <person name="Grigoriev I.V."/>
            <person name="Miller A.N."/>
            <person name="O'Donnell K."/>
            <person name="Stajich J.E."/>
            <person name="Bonito G."/>
        </authorList>
    </citation>
    <scope>NUCLEOTIDE SEQUENCE</scope>
    <source>
        <strain evidence="20">BC1065</strain>
    </source>
</reference>
<evidence type="ECO:0000256" key="13">
    <source>
        <dbReference type="PIRSR" id="PIRSR000808-2"/>
    </source>
</evidence>
<feature type="binding site" description="in other chain" evidence="13">
    <location>
        <position position="63"/>
    </location>
    <ligand>
        <name>UDP-alpha-D-glucose</name>
        <dbReference type="ChEBI" id="CHEBI:58885"/>
        <note>ligand shared between dimeric partners</note>
    </ligand>
</feature>
<keyword evidence="7 16" id="KW-0548">Nucleotidyltransferase</keyword>
<feature type="domain" description="Galactose-1-phosphate uridyl transferase N-terminal" evidence="18">
    <location>
        <begin position="9"/>
        <end position="186"/>
    </location>
</feature>
<feature type="active site" description="Tele-UMP-histidine intermediate" evidence="12">
    <location>
        <position position="176"/>
    </location>
</feature>
<evidence type="ECO:0000256" key="6">
    <source>
        <dbReference type="ARBA" id="ARBA00022679"/>
    </source>
</evidence>
<proteinExistence type="inferred from homology"/>
<evidence type="ECO:0000256" key="10">
    <source>
        <dbReference type="ARBA" id="ARBA00023144"/>
    </source>
</evidence>
<comment type="pathway">
    <text evidence="2 16">Carbohydrate metabolism; galactose metabolism.</text>
</comment>
<evidence type="ECO:0000256" key="2">
    <source>
        <dbReference type="ARBA" id="ARBA00004947"/>
    </source>
</evidence>
<sequence>MHSEFDFSHYSHRRFNPLTNSWVLCSPHRTQRPWQGKTEEDDPADRRPQRDPTCYLCPGNTRAGGLLRNPDYTTTFVFENDFPAVQRDQPSFNPQAGGATPNPLLRTESVRGECHVICFTPRHDKTMAEMTEPELLPVIDTWTDLFQTLSVKDHVGHVQIFENKGAIMGCSNPHPHGQCWATEDIPQEPATELLSLRRYREEHPGRCLLCDYVKTEQDHDRRCQATSSPTTAAAAAITTHAKVGTTTEPEGTRIVCENASFVCVVPFWAIWPFETLVLAKQHVATLADLDDQQKRDLANILRRITCRYDNLFHCSFPYSMGIHQAPCVTTTNNEHADEMHGLAHLHLHFYPPLLRSATVKKFLVGFELMAQAQRDLTPEQAARRLIDCSEVHYKTLANTTSTTPAKETS</sequence>
<dbReference type="CDD" id="cd00608">
    <property type="entry name" value="GalT"/>
    <property type="match status" value="1"/>
</dbReference>
<dbReference type="PANTHER" id="PTHR11943:SF1">
    <property type="entry name" value="GALACTOSE-1-PHOSPHATE URIDYLYLTRANSFERASE"/>
    <property type="match status" value="1"/>
</dbReference>
<dbReference type="InterPro" id="IPR001937">
    <property type="entry name" value="GalP_UDPtransf1"/>
</dbReference>
<comment type="cofactor">
    <cofactor evidence="15">
        <name>Fe cation</name>
        <dbReference type="ChEBI" id="CHEBI:24875"/>
    </cofactor>
    <text evidence="15">Binds 1 Fe cation per subunit.</text>
</comment>
<keyword evidence="21" id="KW-1185">Reference proteome</keyword>
<feature type="binding site" evidence="14">
    <location>
        <position position="123"/>
    </location>
    <ligand>
        <name>Zn(2+)</name>
        <dbReference type="ChEBI" id="CHEBI:29105"/>
    </ligand>
</feature>
<feature type="binding site" description="in other chain" evidence="13">
    <location>
        <begin position="169"/>
        <end position="171"/>
    </location>
    <ligand>
        <name>UDP-alpha-D-glucose</name>
        <dbReference type="ChEBI" id="CHEBI:58885"/>
        <note>ligand shared between dimeric partners</note>
    </ligand>
</feature>
<evidence type="ECO:0000256" key="11">
    <source>
        <dbReference type="ARBA" id="ARBA00023277"/>
    </source>
</evidence>
<dbReference type="GO" id="GO:0033499">
    <property type="term" value="P:galactose catabolic process via UDP-galactose, Leloir pathway"/>
    <property type="evidence" value="ECO:0007669"/>
    <property type="project" value="TreeGrafter"/>
</dbReference>
<dbReference type="InterPro" id="IPR005849">
    <property type="entry name" value="GalP_Utransf_N"/>
</dbReference>
<feature type="binding site" description="in other chain" evidence="13">
    <location>
        <position position="178"/>
    </location>
    <ligand>
        <name>UDP-alpha-D-glucose</name>
        <dbReference type="ChEBI" id="CHEBI:58885"/>
        <note>ligand shared between dimeric partners</note>
    </ligand>
</feature>
<protein>
    <recommendedName>
        <fullName evidence="5 16">Galactose-1-phosphate uridylyltransferase</fullName>
        <ecNumber evidence="4 16">2.7.7.12</ecNumber>
    </recommendedName>
</protein>
<dbReference type="SUPFAM" id="SSF54197">
    <property type="entry name" value="HIT-like"/>
    <property type="match status" value="2"/>
</dbReference>
<feature type="binding site" evidence="15">
    <location>
        <position position="192"/>
    </location>
    <ligand>
        <name>Fe cation</name>
        <dbReference type="ChEBI" id="CHEBI:24875"/>
    </ligand>
</feature>
<keyword evidence="6 16" id="KW-0808">Transferase</keyword>
<feature type="region of interest" description="Disordered" evidence="17">
    <location>
        <begin position="29"/>
        <end position="53"/>
    </location>
</feature>
<keyword evidence="11 16" id="KW-0119">Carbohydrate metabolism</keyword>
<feature type="binding site" description="in other chain" evidence="13">
    <location>
        <begin position="80"/>
        <end position="81"/>
    </location>
    <ligand>
        <name>UDP-alpha-D-glucose</name>
        <dbReference type="ChEBI" id="CHEBI:58885"/>
        <note>ligand shared between dimeric partners</note>
    </ligand>
</feature>
<dbReference type="GO" id="GO:0008108">
    <property type="term" value="F:UDP-glucose:hexose-1-phosphate uridylyltransferase activity"/>
    <property type="evidence" value="ECO:0007669"/>
    <property type="project" value="UniProtKB-EC"/>
</dbReference>
<dbReference type="InterPro" id="IPR019779">
    <property type="entry name" value="GalP_UDPtransf1_His-AS"/>
</dbReference>
<evidence type="ECO:0000256" key="14">
    <source>
        <dbReference type="PIRSR" id="PIRSR000808-3"/>
    </source>
</evidence>
<keyword evidence="15" id="KW-0408">Iron</keyword>
<dbReference type="Pfam" id="PF01087">
    <property type="entry name" value="GalP_UDP_transf"/>
    <property type="match status" value="1"/>
</dbReference>
<feature type="binding site" description="in other chain" evidence="13">
    <location>
        <position position="163"/>
    </location>
    <ligand>
        <name>UDP-alpha-D-glucose</name>
        <dbReference type="ChEBI" id="CHEBI:58885"/>
        <note>ligand shared between dimeric partners</note>
    </ligand>
</feature>
<dbReference type="AlphaFoldDB" id="A0A9P6TZA2"/>
<gene>
    <name evidence="20" type="ORF">DFQ27_007737</name>
</gene>
<evidence type="ECO:0000256" key="1">
    <source>
        <dbReference type="ARBA" id="ARBA00001107"/>
    </source>
</evidence>
<comment type="similarity">
    <text evidence="3 16">Belongs to the galactose-1-phosphate uridylyltransferase type 1 family.</text>
</comment>
<dbReference type="InterPro" id="IPR036265">
    <property type="entry name" value="HIT-like_sf"/>
</dbReference>
<feature type="binding site" evidence="14">
    <location>
        <position position="174"/>
    </location>
    <ligand>
        <name>Zn(2+)</name>
        <dbReference type="ChEBI" id="CHEBI:29105"/>
    </ligand>
</feature>
<comment type="caution">
    <text evidence="20">The sequence shown here is derived from an EMBL/GenBank/DDBJ whole genome shotgun (WGS) entry which is preliminary data.</text>
</comment>
<feature type="binding site" evidence="15">
    <location>
        <position position="346"/>
    </location>
    <ligand>
        <name>Fe cation</name>
        <dbReference type="ChEBI" id="CHEBI:24875"/>
    </ligand>
</feature>
<evidence type="ECO:0000256" key="9">
    <source>
        <dbReference type="ARBA" id="ARBA00022833"/>
    </source>
</evidence>
<accession>A0A9P6TZA2</accession>
<dbReference type="EC" id="2.7.7.12" evidence="4 16"/>
<feature type="binding site" evidence="13">
    <location>
        <begin position="29"/>
        <end position="32"/>
    </location>
    <ligand>
        <name>UDP-alpha-D-glucose</name>
        <dbReference type="ChEBI" id="CHEBI:58885"/>
        <note>ligand shared between dimeric partners</note>
    </ligand>
</feature>
<dbReference type="EMBL" id="JAAAJB010000618">
    <property type="protein sequence ID" value="KAG0252963.1"/>
    <property type="molecule type" value="Genomic_DNA"/>
</dbReference>
<feature type="binding site" evidence="14">
    <location>
        <position position="57"/>
    </location>
    <ligand>
        <name>Zn(2+)</name>
        <dbReference type="ChEBI" id="CHEBI:29105"/>
    </ligand>
</feature>
<evidence type="ECO:0000256" key="8">
    <source>
        <dbReference type="ARBA" id="ARBA00022723"/>
    </source>
</evidence>
<dbReference type="GO" id="GO:0005737">
    <property type="term" value="C:cytoplasm"/>
    <property type="evidence" value="ECO:0007669"/>
    <property type="project" value="TreeGrafter"/>
</dbReference>
<keyword evidence="10 16" id="KW-0299">Galactose metabolism</keyword>
<feature type="binding site" evidence="13">
    <location>
        <begin position="366"/>
        <end position="367"/>
    </location>
    <ligand>
        <name>UDP-alpha-D-glucose</name>
        <dbReference type="ChEBI" id="CHEBI:58885"/>
        <note>ligand shared between dimeric partners</note>
    </ligand>
</feature>
<evidence type="ECO:0000256" key="16">
    <source>
        <dbReference type="RuleBase" id="RU000506"/>
    </source>
</evidence>
<dbReference type="PROSITE" id="PS00117">
    <property type="entry name" value="GAL_P_UDP_TRANSF_I"/>
    <property type="match status" value="1"/>
</dbReference>
<evidence type="ECO:0000313" key="21">
    <source>
        <dbReference type="Proteomes" id="UP000807716"/>
    </source>
</evidence>
<evidence type="ECO:0000256" key="3">
    <source>
        <dbReference type="ARBA" id="ARBA00010951"/>
    </source>
</evidence>
<evidence type="ECO:0000313" key="20">
    <source>
        <dbReference type="EMBL" id="KAG0252963.1"/>
    </source>
</evidence>
<evidence type="ECO:0000259" key="19">
    <source>
        <dbReference type="Pfam" id="PF02744"/>
    </source>
</evidence>
<dbReference type="FunFam" id="3.30.428.10:FF:000001">
    <property type="entry name" value="Galactose-1-phosphate uridylyltransferase"/>
    <property type="match status" value="1"/>
</dbReference>
<feature type="binding site" evidence="15">
    <location>
        <position position="348"/>
    </location>
    <ligand>
        <name>Fe cation</name>
        <dbReference type="ChEBI" id="CHEBI:24875"/>
    </ligand>
</feature>
<dbReference type="Gene3D" id="3.30.428.10">
    <property type="entry name" value="HIT-like"/>
    <property type="match status" value="2"/>
</dbReference>
<feature type="domain" description="Galactose-1-phosphate uridyl transferase C-terminal" evidence="19">
    <location>
        <begin position="197"/>
        <end position="395"/>
    </location>
</feature>
<dbReference type="Proteomes" id="UP000807716">
    <property type="component" value="Unassembled WGS sequence"/>
</dbReference>
<dbReference type="NCBIfam" id="NF008724">
    <property type="entry name" value="PRK11720.1"/>
    <property type="match status" value="1"/>
</dbReference>
<evidence type="ECO:0000259" key="18">
    <source>
        <dbReference type="Pfam" id="PF01087"/>
    </source>
</evidence>
<dbReference type="PIRSF" id="PIRSF000808">
    <property type="entry name" value="GalT"/>
    <property type="match status" value="1"/>
</dbReference>
<keyword evidence="8 14" id="KW-0479">Metal-binding</keyword>
<evidence type="ECO:0000256" key="12">
    <source>
        <dbReference type="PIRSR" id="PIRSR000808-1"/>
    </source>
</evidence>
<evidence type="ECO:0000256" key="17">
    <source>
        <dbReference type="SAM" id="MobiDB-lite"/>
    </source>
</evidence>
<dbReference type="PANTHER" id="PTHR11943">
    <property type="entry name" value="GALACTOSE-1-PHOSPHATE URIDYLYLTRANSFERASE"/>
    <property type="match status" value="1"/>
</dbReference>
<feature type="binding site" description="in other chain" evidence="13">
    <location>
        <position position="373"/>
    </location>
    <ligand>
        <name>UDP-alpha-D-glucose</name>
        <dbReference type="ChEBI" id="CHEBI:58885"/>
        <note>ligand shared between dimeric partners</note>
    </ligand>
</feature>
<comment type="cofactor">
    <cofactor evidence="14">
        <name>Zn(2+)</name>
        <dbReference type="ChEBI" id="CHEBI:29105"/>
    </cofactor>
    <text evidence="14">Binds 1 zinc ion per subunit.</text>
</comment>
<keyword evidence="9 14" id="KW-0862">Zinc</keyword>
<comment type="catalytic activity">
    <reaction evidence="1 16">
        <text>alpha-D-galactose 1-phosphate + UDP-alpha-D-glucose = alpha-D-glucose 1-phosphate + UDP-alpha-D-galactose</text>
        <dbReference type="Rhea" id="RHEA:13989"/>
        <dbReference type="ChEBI" id="CHEBI:58336"/>
        <dbReference type="ChEBI" id="CHEBI:58601"/>
        <dbReference type="ChEBI" id="CHEBI:58885"/>
        <dbReference type="ChEBI" id="CHEBI:66914"/>
        <dbReference type="EC" id="2.7.7.12"/>
    </reaction>
</comment>
<organism evidence="20 21">
    <name type="scientific">Actinomortierella ambigua</name>
    <dbReference type="NCBI Taxonomy" id="1343610"/>
    <lineage>
        <taxon>Eukaryota</taxon>
        <taxon>Fungi</taxon>
        <taxon>Fungi incertae sedis</taxon>
        <taxon>Mucoromycota</taxon>
        <taxon>Mortierellomycotina</taxon>
        <taxon>Mortierellomycetes</taxon>
        <taxon>Mortierellales</taxon>
        <taxon>Mortierellaceae</taxon>
        <taxon>Actinomortierella</taxon>
    </lineage>
</organism>
<evidence type="ECO:0000256" key="5">
    <source>
        <dbReference type="ARBA" id="ARBA00016340"/>
    </source>
</evidence>
<dbReference type="InterPro" id="IPR005850">
    <property type="entry name" value="GalP_Utransf_C"/>
</dbReference>
<name>A0A9P6TZA2_9FUNG</name>
<evidence type="ECO:0000256" key="15">
    <source>
        <dbReference type="PIRSR" id="PIRSR000808-4"/>
    </source>
</evidence>
<dbReference type="OrthoDB" id="418412at2759"/>
<feature type="binding site" evidence="14">
    <location>
        <position position="54"/>
    </location>
    <ligand>
        <name>Zn(2+)</name>
        <dbReference type="ChEBI" id="CHEBI:29105"/>
    </ligand>
</feature>
<evidence type="ECO:0000256" key="7">
    <source>
        <dbReference type="ARBA" id="ARBA00022695"/>
    </source>
</evidence>
<evidence type="ECO:0000256" key="4">
    <source>
        <dbReference type="ARBA" id="ARBA00012384"/>
    </source>
</evidence>
<dbReference type="GO" id="GO:0008270">
    <property type="term" value="F:zinc ion binding"/>
    <property type="evidence" value="ECO:0007669"/>
    <property type="project" value="InterPro"/>
</dbReference>
<dbReference type="NCBIfam" id="TIGR00209">
    <property type="entry name" value="galT_1"/>
    <property type="match status" value="2"/>
</dbReference>
<feature type="binding site" evidence="15">
    <location>
        <position position="323"/>
    </location>
    <ligand>
        <name>Fe cation</name>
        <dbReference type="ChEBI" id="CHEBI:24875"/>
    </ligand>
</feature>